<dbReference type="InterPro" id="IPR007278">
    <property type="entry name" value="DUF397"/>
</dbReference>
<keyword evidence="3" id="KW-1185">Reference proteome</keyword>
<sequence>MVRDSKHPDSPVPAFAPSRWADFLGVIKGGGFDNPTVRPEV</sequence>
<dbReference type="RefSeq" id="WP_386187092.1">
    <property type="nucleotide sequence ID" value="NZ_JBHSBC010000001.1"/>
</dbReference>
<reference evidence="3" key="1">
    <citation type="journal article" date="2019" name="Int. J. Syst. Evol. Microbiol.">
        <title>The Global Catalogue of Microorganisms (GCM) 10K type strain sequencing project: providing services to taxonomists for standard genome sequencing and annotation.</title>
        <authorList>
            <consortium name="The Broad Institute Genomics Platform"/>
            <consortium name="The Broad Institute Genome Sequencing Center for Infectious Disease"/>
            <person name="Wu L."/>
            <person name="Ma J."/>
        </authorList>
    </citation>
    <scope>NUCLEOTIDE SEQUENCE [LARGE SCALE GENOMIC DNA]</scope>
    <source>
        <strain evidence="3">TBRC 7912</strain>
    </source>
</reference>
<proteinExistence type="predicted"/>
<gene>
    <name evidence="2" type="ORF">ACFOYY_01585</name>
</gene>
<dbReference type="Pfam" id="PF04149">
    <property type="entry name" value="DUF397"/>
    <property type="match status" value="1"/>
</dbReference>
<accession>A0ABV8ESW7</accession>
<evidence type="ECO:0000313" key="3">
    <source>
        <dbReference type="Proteomes" id="UP001595698"/>
    </source>
</evidence>
<name>A0ABV8ESW7_9ACTN</name>
<dbReference type="Proteomes" id="UP001595698">
    <property type="component" value="Unassembled WGS sequence"/>
</dbReference>
<comment type="caution">
    <text evidence="2">The sequence shown here is derived from an EMBL/GenBank/DDBJ whole genome shotgun (WGS) entry which is preliminary data.</text>
</comment>
<evidence type="ECO:0000259" key="1">
    <source>
        <dbReference type="Pfam" id="PF04149"/>
    </source>
</evidence>
<organism evidence="2 3">
    <name type="scientific">Streptosporangium jomthongense</name>
    <dbReference type="NCBI Taxonomy" id="1193683"/>
    <lineage>
        <taxon>Bacteria</taxon>
        <taxon>Bacillati</taxon>
        <taxon>Actinomycetota</taxon>
        <taxon>Actinomycetes</taxon>
        <taxon>Streptosporangiales</taxon>
        <taxon>Streptosporangiaceae</taxon>
        <taxon>Streptosporangium</taxon>
    </lineage>
</organism>
<dbReference type="EMBL" id="JBHSBC010000001">
    <property type="protein sequence ID" value="MFC3978795.1"/>
    <property type="molecule type" value="Genomic_DNA"/>
</dbReference>
<evidence type="ECO:0000313" key="2">
    <source>
        <dbReference type="EMBL" id="MFC3978795.1"/>
    </source>
</evidence>
<protein>
    <submittedName>
        <fullName evidence="2">DUF397 domain-containing protein</fullName>
    </submittedName>
</protein>
<feature type="domain" description="DUF397" evidence="1">
    <location>
        <begin position="2"/>
        <end position="28"/>
    </location>
</feature>